<reference evidence="6" key="2">
    <citation type="submission" date="2021-09" db="EMBL/GenBank/DDBJ databases">
        <authorList>
            <person name="Jia N."/>
            <person name="Wang J."/>
            <person name="Shi W."/>
            <person name="Du L."/>
            <person name="Sun Y."/>
            <person name="Zhan W."/>
            <person name="Jiang J."/>
            <person name="Wang Q."/>
            <person name="Zhang B."/>
            <person name="Ji P."/>
            <person name="Sakyi L.B."/>
            <person name="Cui X."/>
            <person name="Yuan T."/>
            <person name="Jiang B."/>
            <person name="Yang W."/>
            <person name="Lam T.T.-Y."/>
            <person name="Chang Q."/>
            <person name="Ding S."/>
            <person name="Wang X."/>
            <person name="Zhu J."/>
            <person name="Ruan X."/>
            <person name="Zhao L."/>
            <person name="Wei J."/>
            <person name="Que T."/>
            <person name="Du C."/>
            <person name="Cheng J."/>
            <person name="Dai P."/>
            <person name="Han X."/>
            <person name="Huang E."/>
            <person name="Gao Y."/>
            <person name="Liu J."/>
            <person name="Shao H."/>
            <person name="Ye R."/>
            <person name="Li L."/>
            <person name="Wei W."/>
            <person name="Wang X."/>
            <person name="Wang C."/>
            <person name="Huo Q."/>
            <person name="Li W."/>
            <person name="Guo W."/>
            <person name="Chen H."/>
            <person name="Chen S."/>
            <person name="Zhou L."/>
            <person name="Zhou L."/>
            <person name="Ni X."/>
            <person name="Tian J."/>
            <person name="Zhou Y."/>
            <person name="Sheng Y."/>
            <person name="Liu T."/>
            <person name="Pan Y."/>
            <person name="Xia L."/>
            <person name="Li J."/>
            <person name="Zhao F."/>
            <person name="Cao W."/>
        </authorList>
    </citation>
    <scope>NUCLEOTIDE SEQUENCE</scope>
    <source>
        <strain evidence="6">Rsan-2018</strain>
        <tissue evidence="6">Larvae</tissue>
    </source>
</reference>
<dbReference type="GO" id="GO:0043122">
    <property type="term" value="P:regulation of canonical NF-kappaB signal transduction"/>
    <property type="evidence" value="ECO:0007669"/>
    <property type="project" value="TreeGrafter"/>
</dbReference>
<organism evidence="6 8">
    <name type="scientific">Rhipicephalus sanguineus</name>
    <name type="common">Brown dog tick</name>
    <name type="synonym">Ixodes sanguineus</name>
    <dbReference type="NCBI Taxonomy" id="34632"/>
    <lineage>
        <taxon>Eukaryota</taxon>
        <taxon>Metazoa</taxon>
        <taxon>Ecdysozoa</taxon>
        <taxon>Arthropoda</taxon>
        <taxon>Chelicerata</taxon>
        <taxon>Arachnida</taxon>
        <taxon>Acari</taxon>
        <taxon>Parasitiformes</taxon>
        <taxon>Ixodida</taxon>
        <taxon>Ixodoidea</taxon>
        <taxon>Ixodidae</taxon>
        <taxon>Rhipicephalinae</taxon>
        <taxon>Rhipicephalus</taxon>
        <taxon>Rhipicephalus</taxon>
    </lineage>
</organism>
<evidence type="ECO:0000256" key="2">
    <source>
        <dbReference type="ARBA" id="ARBA00022833"/>
    </source>
</evidence>
<evidence type="ECO:0000313" key="8">
    <source>
        <dbReference type="Proteomes" id="UP000821837"/>
    </source>
</evidence>
<dbReference type="SUPFAM" id="SSF57850">
    <property type="entry name" value="RING/U-box"/>
    <property type="match status" value="1"/>
</dbReference>
<dbReference type="EMBL" id="JABSTV010000568">
    <property type="protein sequence ID" value="KAH7986147.1"/>
    <property type="molecule type" value="Genomic_DNA"/>
</dbReference>
<dbReference type="VEuPathDB" id="VectorBase:RSAN_031566"/>
<dbReference type="InterPro" id="IPR001841">
    <property type="entry name" value="Znf_RING"/>
</dbReference>
<dbReference type="PROSITE" id="PS50089">
    <property type="entry name" value="ZF_RING_2"/>
    <property type="match status" value="1"/>
</dbReference>
<dbReference type="PANTHER" id="PTHR10131">
    <property type="entry name" value="TNF RECEPTOR ASSOCIATED FACTOR"/>
    <property type="match status" value="1"/>
</dbReference>
<evidence type="ECO:0000256" key="4">
    <source>
        <dbReference type="SAM" id="Coils"/>
    </source>
</evidence>
<dbReference type="PANTHER" id="PTHR10131:SF138">
    <property type="entry name" value="RE66324P"/>
    <property type="match status" value="1"/>
</dbReference>
<feature type="domain" description="RING-type" evidence="5">
    <location>
        <begin position="35"/>
        <end position="74"/>
    </location>
</feature>
<gene>
    <name evidence="6" type="ORF">HPB52_024510</name>
    <name evidence="7" type="ORF">HPB52_025175</name>
</gene>
<dbReference type="Proteomes" id="UP000821837">
    <property type="component" value="Unassembled WGS sequence"/>
</dbReference>
<evidence type="ECO:0000256" key="1">
    <source>
        <dbReference type="ARBA" id="ARBA00022771"/>
    </source>
</evidence>
<sequence length="440" mass="48685">MPDRGRVHRFRDHAVAGVNWRATRFVDEVPSSRVCALCRMIPKRTVLLPCSHALCESCHAASSRDADGRCPLDQEPFEASQCSAYDLFPRNASAFKVHCWNESHGCQFQGTVRDTLEHYENACTFHSVECLRCGEGVLHRDLPAHYVAGCGAGVSSTRSENMSAESTALTLQDVNSSLEELKALLRDPSHDQLLPVVQSQMNELTEQVRNQESRLADVIRDVGASVMAEMARGAASISCTLSPELTSLRDLVADEADASAPLPLGSEKMLILRKLEQFANMSLGGPEHSLPTSEQCPRRVAVRCTSRSVDVRNLTSSLPSILADTYFTVAIWKSYVGHAHRIRVEIAFYGLLAGSHCLPPHFRFMALNKKQWRVRELPSIDSSCECMHNGGSWAHFHRAFWTESDSLQAGGFLQDGHMELRLEFSHAENPPAGASNARRS</sequence>
<dbReference type="Pfam" id="PF13920">
    <property type="entry name" value="zf-C3HC4_3"/>
    <property type="match status" value="1"/>
</dbReference>
<evidence type="ECO:0000313" key="7">
    <source>
        <dbReference type="EMBL" id="KAH7986147.1"/>
    </source>
</evidence>
<accession>A0A9D4SLU5</accession>
<evidence type="ECO:0000259" key="5">
    <source>
        <dbReference type="PROSITE" id="PS50089"/>
    </source>
</evidence>
<keyword evidence="1 3" id="KW-0863">Zinc-finger</keyword>
<keyword evidence="8" id="KW-1185">Reference proteome</keyword>
<feature type="coiled-coil region" evidence="4">
    <location>
        <begin position="194"/>
        <end position="221"/>
    </location>
</feature>
<dbReference type="EMBL" id="JABSTV010001415">
    <property type="protein sequence ID" value="KAH7932480.1"/>
    <property type="molecule type" value="Genomic_DNA"/>
</dbReference>
<dbReference type="InterPro" id="IPR013083">
    <property type="entry name" value="Znf_RING/FYVE/PHD"/>
</dbReference>
<proteinExistence type="predicted"/>
<dbReference type="GO" id="GO:0009898">
    <property type="term" value="C:cytoplasmic side of plasma membrane"/>
    <property type="evidence" value="ECO:0007669"/>
    <property type="project" value="TreeGrafter"/>
</dbReference>
<keyword evidence="4" id="KW-0175">Coiled coil</keyword>
<dbReference type="SUPFAM" id="SSF49599">
    <property type="entry name" value="TRAF domain-like"/>
    <property type="match status" value="1"/>
</dbReference>
<name>A0A9D4SLU5_RHISA</name>
<dbReference type="AlphaFoldDB" id="A0A9D4SLU5"/>
<keyword evidence="2" id="KW-0862">Zinc</keyword>
<comment type="caution">
    <text evidence="6">The sequence shown here is derived from an EMBL/GenBank/DDBJ whole genome shotgun (WGS) entry which is preliminary data.</text>
</comment>
<keyword evidence="1 3" id="KW-0479">Metal-binding</keyword>
<reference evidence="6" key="1">
    <citation type="journal article" date="2020" name="Cell">
        <title>Large-Scale Comparative Analyses of Tick Genomes Elucidate Their Genetic Diversity and Vector Capacities.</title>
        <authorList>
            <consortium name="Tick Genome and Microbiome Consortium (TIGMIC)"/>
            <person name="Jia N."/>
            <person name="Wang J."/>
            <person name="Shi W."/>
            <person name="Du L."/>
            <person name="Sun Y."/>
            <person name="Zhan W."/>
            <person name="Jiang J.F."/>
            <person name="Wang Q."/>
            <person name="Zhang B."/>
            <person name="Ji P."/>
            <person name="Bell-Sakyi L."/>
            <person name="Cui X.M."/>
            <person name="Yuan T.T."/>
            <person name="Jiang B.G."/>
            <person name="Yang W.F."/>
            <person name="Lam T.T."/>
            <person name="Chang Q.C."/>
            <person name="Ding S.J."/>
            <person name="Wang X.J."/>
            <person name="Zhu J.G."/>
            <person name="Ruan X.D."/>
            <person name="Zhao L."/>
            <person name="Wei J.T."/>
            <person name="Ye R.Z."/>
            <person name="Que T.C."/>
            <person name="Du C.H."/>
            <person name="Zhou Y.H."/>
            <person name="Cheng J.X."/>
            <person name="Dai P.F."/>
            <person name="Guo W.B."/>
            <person name="Han X.H."/>
            <person name="Huang E.J."/>
            <person name="Li L.F."/>
            <person name="Wei W."/>
            <person name="Gao Y.C."/>
            <person name="Liu J.Z."/>
            <person name="Shao H.Z."/>
            <person name="Wang X."/>
            <person name="Wang C.C."/>
            <person name="Yang T.C."/>
            <person name="Huo Q.B."/>
            <person name="Li W."/>
            <person name="Chen H.Y."/>
            <person name="Chen S.E."/>
            <person name="Zhou L.G."/>
            <person name="Ni X.B."/>
            <person name="Tian J.H."/>
            <person name="Sheng Y."/>
            <person name="Liu T."/>
            <person name="Pan Y.S."/>
            <person name="Xia L.Y."/>
            <person name="Li J."/>
            <person name="Zhao F."/>
            <person name="Cao W.C."/>
        </authorList>
    </citation>
    <scope>NUCLEOTIDE SEQUENCE</scope>
    <source>
        <strain evidence="6">Rsan-2018</strain>
    </source>
</reference>
<dbReference type="SMART" id="SM00184">
    <property type="entry name" value="RING"/>
    <property type="match status" value="1"/>
</dbReference>
<evidence type="ECO:0000256" key="3">
    <source>
        <dbReference type="PROSITE-ProRule" id="PRU00175"/>
    </source>
</evidence>
<dbReference type="GO" id="GO:0008270">
    <property type="term" value="F:zinc ion binding"/>
    <property type="evidence" value="ECO:0007669"/>
    <property type="project" value="UniProtKB-KW"/>
</dbReference>
<dbReference type="Gene3D" id="3.30.40.10">
    <property type="entry name" value="Zinc/RING finger domain, C3HC4 (zinc finger)"/>
    <property type="match status" value="2"/>
</dbReference>
<protein>
    <recommendedName>
        <fullName evidence="5">RING-type domain-containing protein</fullName>
    </recommendedName>
</protein>
<dbReference type="GO" id="GO:0005164">
    <property type="term" value="F:tumor necrosis factor receptor binding"/>
    <property type="evidence" value="ECO:0007669"/>
    <property type="project" value="TreeGrafter"/>
</dbReference>
<evidence type="ECO:0000313" key="6">
    <source>
        <dbReference type="EMBL" id="KAH7932480.1"/>
    </source>
</evidence>